<keyword evidence="4" id="KW-0863">Zinc-finger</keyword>
<protein>
    <submittedName>
        <fullName evidence="8">Immediate early protein ICP27</fullName>
    </submittedName>
</protein>
<accession>Q77CR2</accession>
<keyword evidence="9" id="KW-1185">Reference proteome</keyword>
<dbReference type="KEGG" id="vg:1487450"/>
<evidence type="ECO:0000313" key="9">
    <source>
        <dbReference type="Proteomes" id="UP000110594"/>
    </source>
</evidence>
<feature type="compositionally biased region" description="Low complexity" evidence="7">
    <location>
        <begin position="68"/>
        <end position="95"/>
    </location>
</feature>
<comment type="similarity">
    <text evidence="2">Belongs to the HHV-1 ICP27 protein family.</text>
</comment>
<dbReference type="Proteomes" id="UP000110594">
    <property type="component" value="Segment"/>
</dbReference>
<feature type="compositionally biased region" description="Basic and acidic residues" evidence="7">
    <location>
        <begin position="106"/>
        <end position="126"/>
    </location>
</feature>
<organismHost>
    <name type="scientific">Macaca mulatta</name>
    <name type="common">Rhesus macaque</name>
    <dbReference type="NCBI Taxonomy" id="9544"/>
</organismHost>
<dbReference type="EMBL" id="AF533768">
    <property type="protein sequence ID" value="AAP41473.1"/>
    <property type="molecule type" value="Genomic_DNA"/>
</dbReference>
<evidence type="ECO:0000256" key="1">
    <source>
        <dbReference type="ARBA" id="ARBA00004192"/>
    </source>
</evidence>
<name>Q77CR2_CHV1E</name>
<feature type="compositionally biased region" description="Low complexity" evidence="7">
    <location>
        <begin position="42"/>
        <end position="51"/>
    </location>
</feature>
<dbReference type="GO" id="GO:0006355">
    <property type="term" value="P:regulation of DNA-templated transcription"/>
    <property type="evidence" value="ECO:0007669"/>
    <property type="project" value="InterPro"/>
</dbReference>
<proteinExistence type="inferred from homology"/>
<evidence type="ECO:0000256" key="3">
    <source>
        <dbReference type="ARBA" id="ARBA00022723"/>
    </source>
</evidence>
<evidence type="ECO:0000256" key="2">
    <source>
        <dbReference type="ARBA" id="ARBA00008477"/>
    </source>
</evidence>
<evidence type="ECO:0000256" key="4">
    <source>
        <dbReference type="ARBA" id="ARBA00022771"/>
    </source>
</evidence>
<keyword evidence="5" id="KW-0862">Zinc</keyword>
<evidence type="ECO:0000256" key="5">
    <source>
        <dbReference type="ARBA" id="ARBA00022833"/>
    </source>
</evidence>
<dbReference type="InterPro" id="IPR008648">
    <property type="entry name" value="ICP27-like"/>
</dbReference>
<dbReference type="GO" id="GO:0003723">
    <property type="term" value="F:RNA binding"/>
    <property type="evidence" value="ECO:0007669"/>
    <property type="project" value="UniProtKB-KW"/>
</dbReference>
<gene>
    <name evidence="8" type="primary">UL54</name>
</gene>
<comment type="subcellular location">
    <subcellularLocation>
        <location evidence="1">Host cytoplasm</location>
    </subcellularLocation>
</comment>
<reference evidence="8 9" key="1">
    <citation type="journal article" date="2003" name="J. Virol.">
        <title>Complete sequence and comparative analysis of the genome of herpes B virus (Cercopithecine herpesvirus 1) from a rhesus monkey.</title>
        <authorList>
            <person name="Perelygina L."/>
            <person name="Zhu L."/>
            <person name="Zurkuhlen H."/>
            <person name="Mills R."/>
            <person name="Borodovsky M."/>
            <person name="Hilliard J.K."/>
        </authorList>
    </citation>
    <scope>NUCLEOTIDE SEQUENCE [LARGE SCALE GENOMIC DNA]</scope>
    <source>
        <strain evidence="8">E2490</strain>
    </source>
</reference>
<organism evidence="8 9">
    <name type="scientific">Cercopithecine herpesvirus 1 (strain E2490)</name>
    <name type="common">CeHV-1</name>
    <name type="synonym">Simian herpes B virus</name>
    <dbReference type="NCBI Taxonomy" id="260965"/>
    <lineage>
        <taxon>Viruses</taxon>
        <taxon>Duplodnaviria</taxon>
        <taxon>Heunggongvirae</taxon>
        <taxon>Peploviricota</taxon>
        <taxon>Herviviricetes</taxon>
        <taxon>Herpesvirales</taxon>
        <taxon>Orthoherpesviridae</taxon>
        <taxon>Alphaherpesvirinae</taxon>
        <taxon>Simplexvirus</taxon>
        <taxon>Simplexvirus macacinealpha1</taxon>
        <taxon>Cercopithecine herpesvirus 1</taxon>
    </lineage>
</organism>
<feature type="compositionally biased region" description="Basic residues" evidence="7">
    <location>
        <begin position="156"/>
        <end position="167"/>
    </location>
</feature>
<evidence type="ECO:0000313" key="8">
    <source>
        <dbReference type="EMBL" id="AAP41473.1"/>
    </source>
</evidence>
<organismHost>
    <name type="scientific">Macaca fascicularis</name>
    <name type="common">Crab-eating macaque</name>
    <name type="synonym">Cynomolgus monkey</name>
    <dbReference type="NCBI Taxonomy" id="9541"/>
</organismHost>
<dbReference type="RefSeq" id="NP_851915.1">
    <property type="nucleotide sequence ID" value="NC_004812.1"/>
</dbReference>
<keyword evidence="3" id="KW-0479">Metal-binding</keyword>
<feature type="compositionally biased region" description="Basic and acidic residues" evidence="7">
    <location>
        <begin position="31"/>
        <end position="41"/>
    </location>
</feature>
<evidence type="ECO:0000256" key="7">
    <source>
        <dbReference type="SAM" id="MobiDB-lite"/>
    </source>
</evidence>
<dbReference type="GO" id="GO:0008270">
    <property type="term" value="F:zinc ion binding"/>
    <property type="evidence" value="ECO:0007669"/>
    <property type="project" value="UniProtKB-KW"/>
</dbReference>
<dbReference type="GO" id="GO:0030430">
    <property type="term" value="C:host cell cytoplasm"/>
    <property type="evidence" value="ECO:0007669"/>
    <property type="project" value="UniProtKB-SubCell"/>
</dbReference>
<evidence type="ECO:0000256" key="6">
    <source>
        <dbReference type="ARBA" id="ARBA00022884"/>
    </source>
</evidence>
<dbReference type="GeneID" id="1487450"/>
<feature type="region of interest" description="Disordered" evidence="7">
    <location>
        <begin position="17"/>
        <end position="200"/>
    </location>
</feature>
<feature type="compositionally biased region" description="Acidic residues" evidence="7">
    <location>
        <begin position="17"/>
        <end position="28"/>
    </location>
</feature>
<keyword evidence="6" id="KW-0694">RNA-binding</keyword>
<organismHost>
    <name type="scientific">Macaca nemestrina</name>
    <name type="common">Pig-tailed macaque</name>
    <dbReference type="NCBI Taxonomy" id="9545"/>
</organismHost>
<sequence>MAADLDMLVDLGLDLSDSDFEDADDAPGSEEAGRSGDRGDSDSTSGQCSASSDDEDMEASGGEGGRPRPGANRAAAPPRPDVGAASRAAAPPSGVWARLGRRRRRSETERPDETGAAARDGRRDDGDGAPSPRRQRGPRSAVSLVKATSGGDGSRRRGRRGRGRRREGGRAGRTAAAGVGRGGSEPRHRRGGPTPPSLMALAVVPPKAPGREGRRRAASPEKIGQSVRAALRSISERAAAERVSESFARSAVAMHQPFGGTQFVAPDSPWAPVLGSSVGGYNPEQRRVSWETLALHGPSLYRTFVTNARAAAVSRTLRECVLRQEGFVEAVASADETLAWCKMCIQHNLPLRPQDPIVATSGAVLENLSTRLRPFLQCYLKTRGVLALDELCARRRLSDIREIASFVLVTLARLADGAKRQTTEIEYRAVGVASGEKMDFYVPGACMAGLIEILDTHRQECSSRACELTASHIIAPLYVHGKYFYCNSLF</sequence>
<dbReference type="Pfam" id="PF05459">
    <property type="entry name" value="Herpes_UL69"/>
    <property type="match status" value="1"/>
</dbReference>